<reference evidence="1" key="2">
    <citation type="submission" date="2007-10" db="EMBL/GenBank/DDBJ databases">
        <authorList>
            <person name="Myers G.S."/>
        </authorList>
    </citation>
    <scope>NUCLEOTIDE SEQUENCE [LARGE SCALE GENOMIC DNA]</scope>
</reference>
<dbReference type="RefSeq" id="WP_006035601.1">
    <property type="nucleotide sequence ID" value="NZ_AAQJ02000001.1"/>
</dbReference>
<dbReference type="OrthoDB" id="9785445at2"/>
<evidence type="ECO:0000313" key="2">
    <source>
        <dbReference type="Proteomes" id="UP000054075"/>
    </source>
</evidence>
<accession>A8PL72</accession>
<comment type="caution">
    <text evidence="1">The sequence shown here is derived from an EMBL/GenBank/DDBJ whole genome shotgun (WGS) entry which is preliminary data.</text>
</comment>
<evidence type="ECO:0000313" key="1">
    <source>
        <dbReference type="EMBL" id="EDP46627.1"/>
    </source>
</evidence>
<protein>
    <submittedName>
        <fullName evidence="1">Uncharacterized protein</fullName>
    </submittedName>
</protein>
<reference evidence="1" key="1">
    <citation type="submission" date="2006-04" db="EMBL/GenBank/DDBJ databases">
        <authorList>
            <person name="Seshadri R."/>
            <person name="Federici B.A."/>
        </authorList>
    </citation>
    <scope>NUCLEOTIDE SEQUENCE [LARGE SCALE GENOMIC DNA]</scope>
</reference>
<dbReference type="EMBL" id="AAQJ02000001">
    <property type="protein sequence ID" value="EDP46627.1"/>
    <property type="molecule type" value="Genomic_DNA"/>
</dbReference>
<dbReference type="eggNOG" id="COG1999">
    <property type="taxonomic scope" value="Bacteria"/>
</dbReference>
<dbReference type="STRING" id="59196.RICGR_0250"/>
<sequence>MKKKQSWHSFLTLVLLFVLFLTPLIAAVILYTRKPHWLHHKTVNKGHLLLTPLNLSQLKLIPAQQNPELEKPAWFLFFLTQTPCRHSCQKHLYHLRQITHALGKNRYRVHYGFIVTNRLFRPSLNKDSNLFQYTIIKKELDHFFSTLKIKPLTDAYFIADPLGKIILYFLSDAQDKDIYDDLNRLLNVSTLG</sequence>
<keyword evidence="2" id="KW-1185">Reference proteome</keyword>
<dbReference type="AlphaFoldDB" id="A8PL72"/>
<name>A8PL72_9COXI</name>
<gene>
    <name evidence="1" type="ORF">RICGR_0250</name>
</gene>
<proteinExistence type="predicted"/>
<dbReference type="Proteomes" id="UP000054075">
    <property type="component" value="Unassembled WGS sequence"/>
</dbReference>
<organism evidence="1 2">
    <name type="scientific">Rickettsiella grylli</name>
    <dbReference type="NCBI Taxonomy" id="59196"/>
    <lineage>
        <taxon>Bacteria</taxon>
        <taxon>Pseudomonadati</taxon>
        <taxon>Pseudomonadota</taxon>
        <taxon>Gammaproteobacteria</taxon>
        <taxon>Legionellales</taxon>
        <taxon>Coxiellaceae</taxon>
        <taxon>Rickettsiella</taxon>
    </lineage>
</organism>